<sequence>MKKHWLLILLSPVAALAGHASGVLSPTEFRSPPDSARPQAMWQWVGYNITKDGITKDLESMKNAGVGGAIVFQITSAGTSRIAPVANVYSPGVAYYNDKWLALLTHAAAEAQRLGLELGLHNCIGWSASGGPWIKPENTMQRIVWTEQRAIGPRPFDRFLDQPACKMNYYKDIAVLLVPDGDPASRRVIDISGKMRSDGRLVLEIPRGKHTIYRFGHTPTGAKPNAAPENTDALEADKMSAAAMSLHMRSVLEPLQKHLGDYIGHSLKVIHFDSYEAGGQDWTPLMREEFQARKGYDIIPWLPVLAGRIIESKEATEGFRRDLNTVIADMFLEYGFQLPKKILYEAGLEMSNEPYATGPGNAARPFNTFDAAPESDRPMTEFWFHRRSDEMDPWRVGAAIPFFGKTVLDAEAFSGRGEHSRWSETPARLKFSGDLAFSRGVNRMILHHWVHQPFPDHIKPGMSMGPWGAHFGRNQIWYEPGKAWLAYLARSQYLLQQGEKVSDFIALDVYVPGGDVISEKSLLNHVNIKDGKLIGPTGRVYHLLAISEKDQVPLSLEALTKIEEIVARGAVVFGPKPSVAAPCLDSAAVEKKFKELADRIWGKVPLPETGENSYKKGRVLWGGSVDEALRRLNVPASVEFHDSRDRGDSICWLHRQADGVDIFYFSNLGAESKHLNVALRAKNKTPEIWDPETGAVRPVAIWRPTDTGANVSLSLKPNQALFVVFEKTITQDDFASAVTTRLHADDFMVERKADGWMVKSASPGVVELQTAAGRRLRAAIAAVPGGLVLGGSWNVEFKPPVGQSFSIKFDKLESWTHSDDARIKYFSGTAVYTNRFRLPETAAADDLSVILNLGVVKELASVSVNGKFVATLWHAPFEVEVTGFIKPGENELRIEVTNTWANRLIGDNEYPDDCEWSTGNQVEGRPLRRFPGWLLENKPRPSGQRQAFSTWDYFNKKSTLTDGGLLDEPRLEFRVHAAFSRPE</sequence>
<dbReference type="InterPro" id="IPR008979">
    <property type="entry name" value="Galactose-bd-like_sf"/>
</dbReference>
<gene>
    <name evidence="5" type="ORF">AW736_12025</name>
</gene>
<accession>A0A178IIF4</accession>
<dbReference type="NCBIfam" id="NF045579">
    <property type="entry name" value="rhamnoside_JR"/>
    <property type="match status" value="1"/>
</dbReference>
<feature type="signal peptide" evidence="3">
    <location>
        <begin position="1"/>
        <end position="17"/>
    </location>
</feature>
<keyword evidence="2" id="KW-0378">Hydrolase</keyword>
<dbReference type="Gene3D" id="2.60.120.260">
    <property type="entry name" value="Galactose-binding domain-like"/>
    <property type="match status" value="1"/>
</dbReference>
<dbReference type="Pfam" id="PF22666">
    <property type="entry name" value="Glyco_hydro_2_N2"/>
    <property type="match status" value="1"/>
</dbReference>
<evidence type="ECO:0000313" key="6">
    <source>
        <dbReference type="Proteomes" id="UP000078486"/>
    </source>
</evidence>
<dbReference type="AlphaFoldDB" id="A0A178IIF4"/>
<dbReference type="PANTHER" id="PTHR43817">
    <property type="entry name" value="GLYCOSYL HYDROLASE"/>
    <property type="match status" value="1"/>
</dbReference>
<dbReference type="RefSeq" id="WP_068770479.1">
    <property type="nucleotide sequence ID" value="NZ_CP109796.1"/>
</dbReference>
<dbReference type="Proteomes" id="UP000078486">
    <property type="component" value="Unassembled WGS sequence"/>
</dbReference>
<dbReference type="STRING" id="1184151.AW736_12025"/>
<name>A0A178IIF4_9BACT</name>
<evidence type="ECO:0000256" key="2">
    <source>
        <dbReference type="ARBA" id="ARBA00022801"/>
    </source>
</evidence>
<feature type="domain" description="Beta-mannosidase-like galactose-binding" evidence="4">
    <location>
        <begin position="829"/>
        <end position="917"/>
    </location>
</feature>
<keyword evidence="6" id="KW-1185">Reference proteome</keyword>
<evidence type="ECO:0000256" key="3">
    <source>
        <dbReference type="SAM" id="SignalP"/>
    </source>
</evidence>
<dbReference type="InterPro" id="IPR054593">
    <property type="entry name" value="Beta-mannosidase-like_N2"/>
</dbReference>
<evidence type="ECO:0000259" key="4">
    <source>
        <dbReference type="Pfam" id="PF22666"/>
    </source>
</evidence>
<organism evidence="5 6">
    <name type="scientific">Termitidicoccus mucosus</name>
    <dbReference type="NCBI Taxonomy" id="1184151"/>
    <lineage>
        <taxon>Bacteria</taxon>
        <taxon>Pseudomonadati</taxon>
        <taxon>Verrucomicrobiota</taxon>
        <taxon>Opitutia</taxon>
        <taxon>Opitutales</taxon>
        <taxon>Opitutaceae</taxon>
        <taxon>Termitidicoccus</taxon>
    </lineage>
</organism>
<reference evidence="5 6" key="1">
    <citation type="submission" date="2016-01" db="EMBL/GenBank/DDBJ databases">
        <title>High potential of lignocellulose degradation of a new Verrucomicrobia species.</title>
        <authorList>
            <person name="Wang Y."/>
            <person name="Shi Y."/>
            <person name="Qiu Z."/>
            <person name="Liu S."/>
            <person name="Yang H."/>
        </authorList>
    </citation>
    <scope>NUCLEOTIDE SEQUENCE [LARGE SCALE GENOMIC DNA]</scope>
    <source>
        <strain evidence="5 6">TSB47</strain>
    </source>
</reference>
<keyword evidence="1 3" id="KW-0732">Signal</keyword>
<dbReference type="OrthoDB" id="9761519at2"/>
<feature type="chain" id="PRO_5008088862" description="Beta-mannosidase-like galactose-binding domain-containing protein" evidence="3">
    <location>
        <begin position="18"/>
        <end position="983"/>
    </location>
</feature>
<dbReference type="PANTHER" id="PTHR43817:SF1">
    <property type="entry name" value="HYDROLASE, FAMILY 43, PUTATIVE (AFU_ORTHOLOGUE AFUA_3G01660)-RELATED"/>
    <property type="match status" value="1"/>
</dbReference>
<evidence type="ECO:0000313" key="5">
    <source>
        <dbReference type="EMBL" id="OAM89702.1"/>
    </source>
</evidence>
<evidence type="ECO:0000256" key="1">
    <source>
        <dbReference type="ARBA" id="ARBA00022729"/>
    </source>
</evidence>
<protein>
    <recommendedName>
        <fullName evidence="4">Beta-mannosidase-like galactose-binding domain-containing protein</fullName>
    </recommendedName>
</protein>
<proteinExistence type="predicted"/>
<dbReference type="GO" id="GO:0004553">
    <property type="term" value="F:hydrolase activity, hydrolyzing O-glycosyl compounds"/>
    <property type="evidence" value="ECO:0007669"/>
    <property type="project" value="UniProtKB-ARBA"/>
</dbReference>
<comment type="caution">
    <text evidence="5">The sequence shown here is derived from an EMBL/GenBank/DDBJ whole genome shotgun (WGS) entry which is preliminary data.</text>
</comment>
<dbReference type="SUPFAM" id="SSF49785">
    <property type="entry name" value="Galactose-binding domain-like"/>
    <property type="match status" value="1"/>
</dbReference>
<dbReference type="EMBL" id="LRRQ01000081">
    <property type="protein sequence ID" value="OAM89702.1"/>
    <property type="molecule type" value="Genomic_DNA"/>
</dbReference>
<dbReference type="Pfam" id="PF17132">
    <property type="entry name" value="Glyco_hydro_106"/>
    <property type="match status" value="2"/>
</dbReference>